<protein>
    <submittedName>
        <fullName evidence="2">Uncharacterized protein</fullName>
    </submittedName>
</protein>
<feature type="region of interest" description="Disordered" evidence="1">
    <location>
        <begin position="71"/>
        <end position="105"/>
    </location>
</feature>
<dbReference type="PANTHER" id="PTHR34569:SF2">
    <property type="entry name" value="EXPRESSED PROTEIN"/>
    <property type="match status" value="1"/>
</dbReference>
<accession>A0ABP0UB08</accession>
<gene>
    <name evidence="2" type="ORF">CSSPTR1EN2_LOCUS13614</name>
</gene>
<dbReference type="Proteomes" id="UP001497512">
    <property type="component" value="Chromosome 2"/>
</dbReference>
<sequence>MPKLMKFSLRSLTTLFSRHKHCKGMMPVRAAEMSSESVVAKELSVDTELPVIDRENQHHLSSYTSLRDLMPTSSRPISPIKHKRESLTGEREQEEEDFHSWPGGTRPPIKNHLVEQAARAYLLPAGTQQAPSNQFFACYWAKLTSSGSLHGGYCRNDDLYAARVPSGHLDGCSDCGSFSCLPSFLWLDLTRMVRCLFRNVRPQSVGFLRT</sequence>
<dbReference type="EMBL" id="OZ019894">
    <property type="protein sequence ID" value="CAK9216725.1"/>
    <property type="molecule type" value="Genomic_DNA"/>
</dbReference>
<evidence type="ECO:0000313" key="2">
    <source>
        <dbReference type="EMBL" id="CAK9216725.1"/>
    </source>
</evidence>
<proteinExistence type="predicted"/>
<evidence type="ECO:0000313" key="3">
    <source>
        <dbReference type="Proteomes" id="UP001497512"/>
    </source>
</evidence>
<reference evidence="2" key="1">
    <citation type="submission" date="2024-02" db="EMBL/GenBank/DDBJ databases">
        <authorList>
            <consortium name="ELIXIR-Norway"/>
            <consortium name="Elixir Norway"/>
        </authorList>
    </citation>
    <scope>NUCLEOTIDE SEQUENCE</scope>
</reference>
<keyword evidence="3" id="KW-1185">Reference proteome</keyword>
<organism evidence="2 3">
    <name type="scientific">Sphagnum troendelagicum</name>
    <dbReference type="NCBI Taxonomy" id="128251"/>
    <lineage>
        <taxon>Eukaryota</taxon>
        <taxon>Viridiplantae</taxon>
        <taxon>Streptophyta</taxon>
        <taxon>Embryophyta</taxon>
        <taxon>Bryophyta</taxon>
        <taxon>Sphagnophytina</taxon>
        <taxon>Sphagnopsida</taxon>
        <taxon>Sphagnales</taxon>
        <taxon>Sphagnaceae</taxon>
        <taxon>Sphagnum</taxon>
    </lineage>
</organism>
<dbReference type="PANTHER" id="PTHR34569">
    <property type="entry name" value="EXPRESSED PROTEIN"/>
    <property type="match status" value="1"/>
</dbReference>
<evidence type="ECO:0000256" key="1">
    <source>
        <dbReference type="SAM" id="MobiDB-lite"/>
    </source>
</evidence>
<name>A0ABP0UB08_9BRYO</name>